<dbReference type="RefSeq" id="WP_251483454.1">
    <property type="nucleotide sequence ID" value="NZ_CAJSLV010000001.1"/>
</dbReference>
<dbReference type="Gene3D" id="1.10.287.1060">
    <property type="entry name" value="ESAT-6-like"/>
    <property type="match status" value="1"/>
</dbReference>
<name>A0A9W4DIX8_9ACTN</name>
<dbReference type="Proteomes" id="UP001152519">
    <property type="component" value="Unassembled WGS sequence"/>
</dbReference>
<gene>
    <name evidence="1" type="ORF">SCOCK_10039</name>
</gene>
<reference evidence="1" key="1">
    <citation type="submission" date="2021-05" db="EMBL/GenBank/DDBJ databases">
        <authorList>
            <person name="Arsene-Ploetze F."/>
        </authorList>
    </citation>
    <scope>NUCLEOTIDE SEQUENCE</scope>
    <source>
        <strain evidence="1">DSM 42138</strain>
    </source>
</reference>
<evidence type="ECO:0000313" key="2">
    <source>
        <dbReference type="Proteomes" id="UP001152519"/>
    </source>
</evidence>
<dbReference type="InterPro" id="IPR036689">
    <property type="entry name" value="ESAT-6-like_sf"/>
</dbReference>
<proteinExistence type="predicted"/>
<sequence length="102" mass="11519">MAVNNVQLEYQQIDTVSSQLKNAVENISPQLMTLRTSVENLLSDGLFLQHTSPAMKTAYSQFTDQLQQVVTKINDFAKQFTDIKIQIDDMDTKMAAQINGHK</sequence>
<protein>
    <submittedName>
        <fullName evidence="1">Uncharacterized protein</fullName>
    </submittedName>
</protein>
<dbReference type="SUPFAM" id="SSF140453">
    <property type="entry name" value="EsxAB dimer-like"/>
    <property type="match status" value="1"/>
</dbReference>
<comment type="caution">
    <text evidence="1">The sequence shown here is derived from an EMBL/GenBank/DDBJ whole genome shotgun (WGS) entry which is preliminary data.</text>
</comment>
<keyword evidence="2" id="KW-1185">Reference proteome</keyword>
<evidence type="ECO:0000313" key="1">
    <source>
        <dbReference type="EMBL" id="CAG6390571.1"/>
    </source>
</evidence>
<dbReference type="AlphaFoldDB" id="A0A9W4DIX8"/>
<accession>A0A9W4DIX8</accession>
<dbReference type="EMBL" id="CAJSLV010000001">
    <property type="protein sequence ID" value="CAG6390571.1"/>
    <property type="molecule type" value="Genomic_DNA"/>
</dbReference>
<organism evidence="1 2">
    <name type="scientific">Actinacidiphila cocklensis</name>
    <dbReference type="NCBI Taxonomy" id="887465"/>
    <lineage>
        <taxon>Bacteria</taxon>
        <taxon>Bacillati</taxon>
        <taxon>Actinomycetota</taxon>
        <taxon>Actinomycetes</taxon>
        <taxon>Kitasatosporales</taxon>
        <taxon>Streptomycetaceae</taxon>
        <taxon>Actinacidiphila</taxon>
    </lineage>
</organism>